<dbReference type="InterPro" id="IPR036249">
    <property type="entry name" value="Thioredoxin-like_sf"/>
</dbReference>
<dbReference type="Proteomes" id="UP000298179">
    <property type="component" value="Unassembled WGS sequence"/>
</dbReference>
<dbReference type="Pfam" id="PF06764">
    <property type="entry name" value="DUF1223"/>
    <property type="match status" value="1"/>
</dbReference>
<dbReference type="SUPFAM" id="SSF52833">
    <property type="entry name" value="Thioredoxin-like"/>
    <property type="match status" value="1"/>
</dbReference>
<name>A0A4Y8RSA3_9HYPH</name>
<evidence type="ECO:0000256" key="1">
    <source>
        <dbReference type="SAM" id="MobiDB-lite"/>
    </source>
</evidence>
<dbReference type="AlphaFoldDB" id="A0A4Y8RSA3"/>
<keyword evidence="3" id="KW-1185">Reference proteome</keyword>
<dbReference type="PANTHER" id="PTHR36057:SF1">
    <property type="entry name" value="LIPOPROTEIN LIPID ATTACHMENT SITE-LIKE PROTEIN, PUTATIVE (DUF1223)-RELATED"/>
    <property type="match status" value="1"/>
</dbReference>
<dbReference type="InterPro" id="IPR010634">
    <property type="entry name" value="DUF1223"/>
</dbReference>
<organism evidence="2 3">
    <name type="scientific">Jiella endophytica</name>
    <dbReference type="NCBI Taxonomy" id="2558362"/>
    <lineage>
        <taxon>Bacteria</taxon>
        <taxon>Pseudomonadati</taxon>
        <taxon>Pseudomonadota</taxon>
        <taxon>Alphaproteobacteria</taxon>
        <taxon>Hyphomicrobiales</taxon>
        <taxon>Aurantimonadaceae</taxon>
        <taxon>Jiella</taxon>
    </lineage>
</organism>
<proteinExistence type="predicted"/>
<protein>
    <submittedName>
        <fullName evidence="2">DUF1223 domain-containing protein</fullName>
    </submittedName>
</protein>
<dbReference type="EMBL" id="SOZD01000002">
    <property type="protein sequence ID" value="TFF25597.1"/>
    <property type="molecule type" value="Genomic_DNA"/>
</dbReference>
<comment type="caution">
    <text evidence="2">The sequence shown here is derived from an EMBL/GenBank/DDBJ whole genome shotgun (WGS) entry which is preliminary data.</text>
</comment>
<evidence type="ECO:0000313" key="2">
    <source>
        <dbReference type="EMBL" id="TFF25597.1"/>
    </source>
</evidence>
<reference evidence="2 3" key="1">
    <citation type="submission" date="2019-03" db="EMBL/GenBank/DDBJ databases">
        <title>Jiella endophytica sp. nov., a novel endophytic bacterium isolated from root of Ficus microcarpa Linn. f.</title>
        <authorList>
            <person name="Tuo L."/>
        </authorList>
    </citation>
    <scope>NUCLEOTIDE SEQUENCE [LARGE SCALE GENOMIC DNA]</scope>
    <source>
        <strain evidence="2 3">CBS5Q-3</strain>
    </source>
</reference>
<dbReference type="PANTHER" id="PTHR36057">
    <property type="match status" value="1"/>
</dbReference>
<sequence>MADPLGSGANRARTHALLSIRQPHPSTGRANLSRIPRSSGRLPAVRGGPGEAIGQFLMRHWPIRPWLRRAMPCALIAAIVVLPARVVCAERVKNQITHVLELFTSQGCSSCPPADRLLATFADKPHVLALSYHVDYWDYIGWRDTFGSGHNGERQRSYARAFANKMIYTPQLVINGLYDIVGSHAEKIGHLMAKTKLPGSATPPQVTIRRAGDSLHISASGVTIEPGQRRPMLLLVNFADSAKVKVDRGENRGETLVTTHPVRGWQLMGMVGEDGINIDMPVSSVTPDGEETYGCAAILQAVRPDGSPGAILAATQMEIDPD</sequence>
<gene>
    <name evidence="2" type="ORF">E3C22_09660</name>
</gene>
<dbReference type="OrthoDB" id="9808254at2"/>
<feature type="region of interest" description="Disordered" evidence="1">
    <location>
        <begin position="18"/>
        <end position="44"/>
    </location>
</feature>
<accession>A0A4Y8RSA3</accession>
<evidence type="ECO:0000313" key="3">
    <source>
        <dbReference type="Proteomes" id="UP000298179"/>
    </source>
</evidence>